<keyword evidence="3" id="KW-1185">Reference proteome</keyword>
<reference evidence="2 3" key="1">
    <citation type="submission" date="2016-02" db="EMBL/GenBank/DDBJ databases">
        <title>Genome sequence of Marichromatium gracile YL-28, a purple sulfur bacterium.</title>
        <authorList>
            <person name="Zhao C."/>
            <person name="Hong X."/>
            <person name="Chen S."/>
            <person name="Yang S."/>
        </authorList>
    </citation>
    <scope>NUCLEOTIDE SEQUENCE [LARGE SCALE GENOMIC DNA]</scope>
    <source>
        <strain evidence="2 3">YL28</strain>
    </source>
</reference>
<comment type="caution">
    <text evidence="2">The sequence shown here is derived from an EMBL/GenBank/DDBJ whole genome shotgun (WGS) entry which is preliminary data.</text>
</comment>
<dbReference type="InterPro" id="IPR009679">
    <property type="entry name" value="Phage_186_CII-like"/>
</dbReference>
<protein>
    <recommendedName>
        <fullName evidence="4">Phage regulatory protein CII</fullName>
    </recommendedName>
</protein>
<gene>
    <name evidence="2" type="ORF">AY586_14725</name>
</gene>
<organism evidence="2 3">
    <name type="scientific">Marichromatium gracile</name>
    <name type="common">Chromatium gracile</name>
    <dbReference type="NCBI Taxonomy" id="1048"/>
    <lineage>
        <taxon>Bacteria</taxon>
        <taxon>Pseudomonadati</taxon>
        <taxon>Pseudomonadota</taxon>
        <taxon>Gammaproteobacteria</taxon>
        <taxon>Chromatiales</taxon>
        <taxon>Chromatiaceae</taxon>
        <taxon>Marichromatium</taxon>
    </lineage>
</organism>
<evidence type="ECO:0000313" key="2">
    <source>
        <dbReference type="EMBL" id="KXX64199.1"/>
    </source>
</evidence>
<dbReference type="RefSeq" id="WP_062275934.1">
    <property type="nucleotide sequence ID" value="NZ_LSYU01000064.1"/>
</dbReference>
<dbReference type="Pfam" id="PF06892">
    <property type="entry name" value="Phage_CP76"/>
    <property type="match status" value="1"/>
</dbReference>
<proteinExistence type="predicted"/>
<evidence type="ECO:0000313" key="3">
    <source>
        <dbReference type="Proteomes" id="UP000075766"/>
    </source>
</evidence>
<sequence>MILDDPVDLAIHRMAAEFPGGILRLARELERQPGTFVNQVSGQPGHQVGLRTLRQALHRTGDLRPLYALNAEFGLGTIPVEPDQDAAAEALFNALARLGMLRGAHDGVLMETLDDNRVEPHELERYTQAVHAEIRALTGLLRQLQSLAAADGGQGEGTEPGEQVDDERRRTLRAVGGA</sequence>
<name>A0ABR5VFG0_MARGR</name>
<dbReference type="EMBL" id="LSYU01000064">
    <property type="protein sequence ID" value="KXX64199.1"/>
    <property type="molecule type" value="Genomic_DNA"/>
</dbReference>
<evidence type="ECO:0008006" key="4">
    <source>
        <dbReference type="Google" id="ProtNLM"/>
    </source>
</evidence>
<feature type="region of interest" description="Disordered" evidence="1">
    <location>
        <begin position="149"/>
        <end position="178"/>
    </location>
</feature>
<dbReference type="Proteomes" id="UP000075766">
    <property type="component" value="Unassembled WGS sequence"/>
</dbReference>
<accession>A0ABR5VFG0</accession>
<evidence type="ECO:0000256" key="1">
    <source>
        <dbReference type="SAM" id="MobiDB-lite"/>
    </source>
</evidence>